<evidence type="ECO:0000313" key="5">
    <source>
        <dbReference type="Proteomes" id="UP000593567"/>
    </source>
</evidence>
<keyword evidence="1" id="KW-0175">Coiled coil</keyword>
<evidence type="ECO:0000256" key="1">
    <source>
        <dbReference type="SAM" id="Coils"/>
    </source>
</evidence>
<feature type="region of interest" description="Disordered" evidence="2">
    <location>
        <begin position="158"/>
        <end position="209"/>
    </location>
</feature>
<dbReference type="FunFam" id="1.10.418.10:FF:000059">
    <property type="entry name" value="RIKEN cDNA 6430531B16 gene"/>
    <property type="match status" value="1"/>
</dbReference>
<evidence type="ECO:0000259" key="3">
    <source>
        <dbReference type="PROSITE" id="PS50021"/>
    </source>
</evidence>
<dbReference type="InterPro" id="IPR052111">
    <property type="entry name" value="Spermatogenesis_Ciliary_MAP"/>
</dbReference>
<dbReference type="InterPro" id="IPR010441">
    <property type="entry name" value="CH_2"/>
</dbReference>
<dbReference type="GO" id="GO:0051493">
    <property type="term" value="P:regulation of cytoskeleton organization"/>
    <property type="evidence" value="ECO:0007669"/>
    <property type="project" value="TreeGrafter"/>
</dbReference>
<dbReference type="InterPro" id="IPR001715">
    <property type="entry name" value="CH_dom"/>
</dbReference>
<dbReference type="Gene3D" id="1.10.418.10">
    <property type="entry name" value="Calponin-like domain"/>
    <property type="match status" value="1"/>
</dbReference>
<evidence type="ECO:0000256" key="2">
    <source>
        <dbReference type="SAM" id="MobiDB-lite"/>
    </source>
</evidence>
<evidence type="ECO:0000313" key="4">
    <source>
        <dbReference type="EMBL" id="KAF6040285.1"/>
    </source>
</evidence>
<dbReference type="Proteomes" id="UP000593567">
    <property type="component" value="Unassembled WGS sequence"/>
</dbReference>
<name>A0A7J7KQC3_BUGNE</name>
<dbReference type="EMBL" id="VXIV02000163">
    <property type="protein sequence ID" value="KAF6040285.1"/>
    <property type="molecule type" value="Genomic_DNA"/>
</dbReference>
<feature type="domain" description="Calponin-homology (CH)" evidence="3">
    <location>
        <begin position="45"/>
        <end position="150"/>
    </location>
</feature>
<organism evidence="4 5">
    <name type="scientific">Bugula neritina</name>
    <name type="common">Brown bryozoan</name>
    <name type="synonym">Sertularia neritina</name>
    <dbReference type="NCBI Taxonomy" id="10212"/>
    <lineage>
        <taxon>Eukaryota</taxon>
        <taxon>Metazoa</taxon>
        <taxon>Spiralia</taxon>
        <taxon>Lophotrochozoa</taxon>
        <taxon>Bryozoa</taxon>
        <taxon>Gymnolaemata</taxon>
        <taxon>Cheilostomatida</taxon>
        <taxon>Flustrina</taxon>
        <taxon>Buguloidea</taxon>
        <taxon>Bugulidae</taxon>
        <taxon>Bugula</taxon>
    </lineage>
</organism>
<keyword evidence="5" id="KW-1185">Reference proteome</keyword>
<dbReference type="Pfam" id="PF06294">
    <property type="entry name" value="CH_2"/>
    <property type="match status" value="1"/>
</dbReference>
<dbReference type="AlphaFoldDB" id="A0A7J7KQC3"/>
<reference evidence="4" key="1">
    <citation type="submission" date="2020-06" db="EMBL/GenBank/DDBJ databases">
        <title>Draft genome of Bugula neritina, a colonial animal packing powerful symbionts and potential medicines.</title>
        <authorList>
            <person name="Rayko M."/>
        </authorList>
    </citation>
    <scope>NUCLEOTIDE SEQUENCE [LARGE SCALE GENOMIC DNA]</scope>
    <source>
        <strain evidence="4">Kwan_BN1</strain>
    </source>
</reference>
<dbReference type="GO" id="GO:0008017">
    <property type="term" value="F:microtubule binding"/>
    <property type="evidence" value="ECO:0007669"/>
    <property type="project" value="TreeGrafter"/>
</dbReference>
<gene>
    <name evidence="4" type="ORF">EB796_001402</name>
</gene>
<dbReference type="GO" id="GO:0005930">
    <property type="term" value="C:axoneme"/>
    <property type="evidence" value="ECO:0007669"/>
    <property type="project" value="TreeGrafter"/>
</dbReference>
<dbReference type="PROSITE" id="PS50021">
    <property type="entry name" value="CH"/>
    <property type="match status" value="1"/>
</dbReference>
<feature type="coiled-coil region" evidence="1">
    <location>
        <begin position="224"/>
        <end position="251"/>
    </location>
</feature>
<dbReference type="PANTHER" id="PTHR12509:SF9">
    <property type="entry name" value="SPERM FLAGELLAR PROTEIN 1 ISOFORM X1"/>
    <property type="match status" value="1"/>
</dbReference>
<accession>A0A7J7KQC3</accession>
<comment type="caution">
    <text evidence="4">The sequence shown here is derived from an EMBL/GenBank/DDBJ whole genome shotgun (WGS) entry which is preliminary data.</text>
</comment>
<sequence length="275" mass="31462">MIIVLTNCYFLETNTSRLLCAKQFLLIYQIMSKPPQTSFADEIDDAVLQELYSWVDQIPLSRPKKNLTRDFSDGVLVAETISHYFPKLVELHNYPPATGTKLKMENWNVLNRKVFKKLHFELAEDVIKQVVNAKPFVIERVLLMLRTKIDTIVWEKHKQQNEQPEADQYKQDPTPRATGGKKASTVSPAVRAGGGVQKPPFSDVSSRNAGDGIVPSDFVPRVQLEEKVQECLSKEETIQILEAKVRRLEHLLHLKDIRINDLQIRVDGIRPTGHR</sequence>
<dbReference type="InterPro" id="IPR036872">
    <property type="entry name" value="CH_dom_sf"/>
</dbReference>
<proteinExistence type="predicted"/>
<dbReference type="PANTHER" id="PTHR12509">
    <property type="entry name" value="SPERMATOGENESIS-ASSOCIATED 4-RELATED"/>
    <property type="match status" value="1"/>
</dbReference>
<dbReference type="SUPFAM" id="SSF47576">
    <property type="entry name" value="Calponin-homology domain, CH-domain"/>
    <property type="match status" value="1"/>
</dbReference>
<protein>
    <submittedName>
        <fullName evidence="4">SPEF1</fullName>
    </submittedName>
</protein>
<dbReference type="OrthoDB" id="193300at2759"/>